<accession>A0A0G4HC71</accession>
<protein>
    <submittedName>
        <fullName evidence="2">Uncharacterized protein</fullName>
    </submittedName>
</protein>
<dbReference type="EMBL" id="CDMZ01002231">
    <property type="protein sequence ID" value="CEM41419.1"/>
    <property type="molecule type" value="Genomic_DNA"/>
</dbReference>
<reference evidence="2" key="1">
    <citation type="submission" date="2014-11" db="EMBL/GenBank/DDBJ databases">
        <authorList>
            <person name="Otto D Thomas"/>
            <person name="Naeem Raeece"/>
        </authorList>
    </citation>
    <scope>NUCLEOTIDE SEQUENCE</scope>
</reference>
<feature type="compositionally biased region" description="Basic and acidic residues" evidence="1">
    <location>
        <begin position="321"/>
        <end position="330"/>
    </location>
</feature>
<feature type="compositionally biased region" description="Low complexity" evidence="1">
    <location>
        <begin position="358"/>
        <end position="373"/>
    </location>
</feature>
<gene>
    <name evidence="2" type="ORF">Cvel_26005</name>
</gene>
<feature type="region of interest" description="Disordered" evidence="1">
    <location>
        <begin position="245"/>
        <end position="392"/>
    </location>
</feature>
<feature type="compositionally biased region" description="Acidic residues" evidence="1">
    <location>
        <begin position="344"/>
        <end position="357"/>
    </location>
</feature>
<sequence length="392" mass="44146">MIEKPYRALTPDHMTISFRCHSRTARKWQARRLVTTLLACHERVCETVRDVATVWAESSHWEGGESRFRALNRKYLKDPSPCRMPAGLPTSKEPLVRCLREERRTDSFVRAVSSLRSESNLRLTDADVALQPLNKLHIWDVSEPSRWVWKKRKEASDIEHDFRSAFIEGTSRVFRTHSCLFPPSHTRLSNHLSVTEVKVGPALRERVDSLKELIEEKYGDFVEMQGCAVYEKQILRRTVGRLEEDGGQRADRAEGEGGQRADRAEGEGGQRVDRAEGDGGQRPDGAEGEGGQRVDKAEGERGQRVDKVEREGAEGGGGDSEVGKGVRESEGEVYDFSSIGSEERESDDDYDYLDDDFSNYFYSSPASVSSGFESESEAEGQEEGREEMSVVT</sequence>
<evidence type="ECO:0000256" key="1">
    <source>
        <dbReference type="SAM" id="MobiDB-lite"/>
    </source>
</evidence>
<feature type="compositionally biased region" description="Basic and acidic residues" evidence="1">
    <location>
        <begin position="245"/>
        <end position="313"/>
    </location>
</feature>
<dbReference type="VEuPathDB" id="CryptoDB:Cvel_26005"/>
<name>A0A0G4HC71_9ALVE</name>
<feature type="compositionally biased region" description="Basic and acidic residues" evidence="1">
    <location>
        <begin position="382"/>
        <end position="392"/>
    </location>
</feature>
<organism evidence="2">
    <name type="scientific">Chromera velia CCMP2878</name>
    <dbReference type="NCBI Taxonomy" id="1169474"/>
    <lineage>
        <taxon>Eukaryota</taxon>
        <taxon>Sar</taxon>
        <taxon>Alveolata</taxon>
        <taxon>Colpodellida</taxon>
        <taxon>Chromeraceae</taxon>
        <taxon>Chromera</taxon>
    </lineage>
</organism>
<dbReference type="AlphaFoldDB" id="A0A0G4HC71"/>
<proteinExistence type="predicted"/>
<evidence type="ECO:0000313" key="2">
    <source>
        <dbReference type="EMBL" id="CEM41419.1"/>
    </source>
</evidence>